<dbReference type="GO" id="GO:0016491">
    <property type="term" value="F:oxidoreductase activity"/>
    <property type="evidence" value="ECO:0007669"/>
    <property type="project" value="InterPro"/>
</dbReference>
<dbReference type="OrthoDB" id="9812295at2"/>
<dbReference type="PANTHER" id="PTHR30543">
    <property type="entry name" value="CHROMATE REDUCTASE"/>
    <property type="match status" value="1"/>
</dbReference>
<protein>
    <submittedName>
        <fullName evidence="2">NAD(P)H-dependent oxidoreductase</fullName>
    </submittedName>
</protein>
<dbReference type="InterPro" id="IPR005025">
    <property type="entry name" value="FMN_Rdtase-like_dom"/>
</dbReference>
<comment type="caution">
    <text evidence="2">The sequence shown here is derived from an EMBL/GenBank/DDBJ whole genome shotgun (WGS) entry which is preliminary data.</text>
</comment>
<keyword evidence="3" id="KW-1185">Reference proteome</keyword>
<dbReference type="Proteomes" id="UP000267469">
    <property type="component" value="Unassembled WGS sequence"/>
</dbReference>
<proteinExistence type="predicted"/>
<dbReference type="PANTHER" id="PTHR30543:SF21">
    <property type="entry name" value="NAD(P)H-DEPENDENT FMN REDUCTASE LOT6"/>
    <property type="match status" value="1"/>
</dbReference>
<feature type="domain" description="NADPH-dependent FMN reductase-like" evidence="1">
    <location>
        <begin position="1"/>
        <end position="140"/>
    </location>
</feature>
<dbReference type="GO" id="GO:0010181">
    <property type="term" value="F:FMN binding"/>
    <property type="evidence" value="ECO:0007669"/>
    <property type="project" value="TreeGrafter"/>
</dbReference>
<accession>A0A3N0D127</accession>
<dbReference type="InterPro" id="IPR029039">
    <property type="entry name" value="Flavoprotein-like_sf"/>
</dbReference>
<evidence type="ECO:0000313" key="2">
    <source>
        <dbReference type="EMBL" id="RNL69166.1"/>
    </source>
</evidence>
<dbReference type="EMBL" id="RJTM01000187">
    <property type="protein sequence ID" value="RNL69166.1"/>
    <property type="molecule type" value="Genomic_DNA"/>
</dbReference>
<gene>
    <name evidence="2" type="ORF">ED312_22880</name>
</gene>
<name>A0A3N0D127_SINP1</name>
<dbReference type="RefSeq" id="WP_123218345.1">
    <property type="nucleotide sequence ID" value="NZ_RJTM01000187.1"/>
</dbReference>
<dbReference type="SUPFAM" id="SSF52218">
    <property type="entry name" value="Flavoproteins"/>
    <property type="match status" value="1"/>
</dbReference>
<dbReference type="Pfam" id="PF03358">
    <property type="entry name" value="FMN_red"/>
    <property type="match status" value="1"/>
</dbReference>
<evidence type="ECO:0000313" key="3">
    <source>
        <dbReference type="Proteomes" id="UP000267469"/>
    </source>
</evidence>
<organism evidence="2 3">
    <name type="scientific">Sinomicrobium pectinilyticum</name>
    <dbReference type="NCBI Taxonomy" id="1084421"/>
    <lineage>
        <taxon>Bacteria</taxon>
        <taxon>Pseudomonadati</taxon>
        <taxon>Bacteroidota</taxon>
        <taxon>Flavobacteriia</taxon>
        <taxon>Flavobacteriales</taxon>
        <taxon>Flavobacteriaceae</taxon>
        <taxon>Sinomicrobium</taxon>
    </lineage>
</organism>
<sequence length="188" mass="20723">MKTTIIIGSVRNERRSHLLANFIQQQLSAKGTETDIIDLSRTPLPVYGMDGPDTAHIAPISRKLEQSDALILVTPEYHGSFSGALKNMLDYYWAEFQKKPIGVATASSGKMGGINASSQLQHVILSLGAYALPLKLLVPEIHQAFDDTNSPVHESVTGNTEKFLNEFLWYTDAIYQKKARESSMVSIG</sequence>
<dbReference type="GO" id="GO:0005829">
    <property type="term" value="C:cytosol"/>
    <property type="evidence" value="ECO:0007669"/>
    <property type="project" value="TreeGrafter"/>
</dbReference>
<reference evidence="2 3" key="1">
    <citation type="submission" date="2018-10" db="EMBL/GenBank/DDBJ databases">
        <title>Sinomicrobium pectinilyticum sp. nov., a pectinase-producing bacterium isolated from alkaline and saline soil, and emended description of the genus Sinomicrobium.</title>
        <authorList>
            <person name="Cheng B."/>
            <person name="Li C."/>
            <person name="Lai Q."/>
            <person name="Du M."/>
            <person name="Shao Z."/>
            <person name="Xu P."/>
            <person name="Yang C."/>
        </authorList>
    </citation>
    <scope>NUCLEOTIDE SEQUENCE [LARGE SCALE GENOMIC DNA]</scope>
    <source>
        <strain evidence="2 3">5DNS001</strain>
    </source>
</reference>
<dbReference type="Gene3D" id="3.40.50.360">
    <property type="match status" value="1"/>
</dbReference>
<dbReference type="AlphaFoldDB" id="A0A3N0D127"/>
<dbReference type="InterPro" id="IPR050712">
    <property type="entry name" value="NAD(P)H-dep_reductase"/>
</dbReference>
<evidence type="ECO:0000259" key="1">
    <source>
        <dbReference type="Pfam" id="PF03358"/>
    </source>
</evidence>